<dbReference type="SUPFAM" id="SSF53597">
    <property type="entry name" value="Dihydrofolate reductase-like"/>
    <property type="match status" value="1"/>
</dbReference>
<dbReference type="EMBL" id="BAABLK010000034">
    <property type="protein sequence ID" value="GAA5227990.1"/>
    <property type="molecule type" value="Genomic_DNA"/>
</dbReference>
<name>A0ABP9TRE3_9MICC</name>
<evidence type="ECO:0008006" key="3">
    <source>
        <dbReference type="Google" id="ProtNLM"/>
    </source>
</evidence>
<evidence type="ECO:0000313" key="2">
    <source>
        <dbReference type="Proteomes" id="UP001501257"/>
    </source>
</evidence>
<organism evidence="1 2">
    <name type="scientific">Paeniglutamicibacter antarcticus</name>
    <dbReference type="NCBI Taxonomy" id="494023"/>
    <lineage>
        <taxon>Bacteria</taxon>
        <taxon>Bacillati</taxon>
        <taxon>Actinomycetota</taxon>
        <taxon>Actinomycetes</taxon>
        <taxon>Micrococcales</taxon>
        <taxon>Micrococcaceae</taxon>
        <taxon>Paeniglutamicibacter</taxon>
    </lineage>
</organism>
<reference evidence="2" key="1">
    <citation type="journal article" date="2019" name="Int. J. Syst. Evol. Microbiol.">
        <title>The Global Catalogue of Microorganisms (GCM) 10K type strain sequencing project: providing services to taxonomists for standard genome sequencing and annotation.</title>
        <authorList>
            <consortium name="The Broad Institute Genomics Platform"/>
            <consortium name="The Broad Institute Genome Sequencing Center for Infectious Disease"/>
            <person name="Wu L."/>
            <person name="Ma J."/>
        </authorList>
    </citation>
    <scope>NUCLEOTIDE SEQUENCE [LARGE SCALE GENOMIC DNA]</scope>
    <source>
        <strain evidence="2">JCM 18952</strain>
    </source>
</reference>
<keyword evidence="2" id="KW-1185">Reference proteome</keyword>
<protein>
    <recommendedName>
        <fullName evidence="3">Dihydrofolate reductase</fullName>
    </recommendedName>
</protein>
<gene>
    <name evidence="1" type="ORF">GCM10025778_25230</name>
</gene>
<sequence length="135" mass="14730">MDRGSTRCSWDGTPISHALDAGIASPYPHLNQVVVSRQPRTGPSEITFRANPCATIRKLRRRAGTGIWVAGGGLPAGSFFAEIDHLTLKINPVALGDEISLFGGMAYDPRQFKRTRFRAFDSGVVIAEYSRATPR</sequence>
<dbReference type="InterPro" id="IPR024072">
    <property type="entry name" value="DHFR-like_dom_sf"/>
</dbReference>
<accession>A0ABP9TRE3</accession>
<evidence type="ECO:0000313" key="1">
    <source>
        <dbReference type="EMBL" id="GAA5227990.1"/>
    </source>
</evidence>
<dbReference type="Proteomes" id="UP001501257">
    <property type="component" value="Unassembled WGS sequence"/>
</dbReference>
<comment type="caution">
    <text evidence="1">The sequence shown here is derived from an EMBL/GenBank/DDBJ whole genome shotgun (WGS) entry which is preliminary data.</text>
</comment>
<dbReference type="Gene3D" id="3.40.430.10">
    <property type="entry name" value="Dihydrofolate Reductase, subunit A"/>
    <property type="match status" value="1"/>
</dbReference>
<proteinExistence type="predicted"/>